<dbReference type="AlphaFoldDB" id="A0A3N0V5P2"/>
<dbReference type="PANTHER" id="PTHR39426">
    <property type="entry name" value="HOMOLOGY TO DEATH-ON-CURING PROTEIN OF PHAGE P1"/>
    <property type="match status" value="1"/>
</dbReference>
<evidence type="ECO:0000259" key="1">
    <source>
        <dbReference type="PROSITE" id="PS51459"/>
    </source>
</evidence>
<organism evidence="2 3">
    <name type="scientific">Stagnimonas aquatica</name>
    <dbReference type="NCBI Taxonomy" id="2689987"/>
    <lineage>
        <taxon>Bacteria</taxon>
        <taxon>Pseudomonadati</taxon>
        <taxon>Pseudomonadota</taxon>
        <taxon>Gammaproteobacteria</taxon>
        <taxon>Nevskiales</taxon>
        <taxon>Nevskiaceae</taxon>
        <taxon>Stagnimonas</taxon>
    </lineage>
</organism>
<sequence length="125" mass="13475">MVKTLHDAALARHGGLQGIREEALLQSAVAAAQATFGGQSPFADLVEVAAAYLYYLARNHAFLDGNKRTAMLTAIVFLRINGLQTAADGPEWEALMVDVGASLLDRDRTTERLRALVILPTNETP</sequence>
<proteinExistence type="predicted"/>
<keyword evidence="3" id="KW-1185">Reference proteome</keyword>
<dbReference type="InParanoid" id="A0A3N0V5P2"/>
<name>A0A3N0V5P2_9GAMM</name>
<dbReference type="PIRSF" id="PIRSF018297">
    <property type="entry name" value="Doc"/>
    <property type="match status" value="1"/>
</dbReference>
<dbReference type="Pfam" id="PF02661">
    <property type="entry name" value="Fic"/>
    <property type="match status" value="1"/>
</dbReference>
<dbReference type="SUPFAM" id="SSF140931">
    <property type="entry name" value="Fic-like"/>
    <property type="match status" value="1"/>
</dbReference>
<dbReference type="InterPro" id="IPR053737">
    <property type="entry name" value="Type_II_TA_Toxin"/>
</dbReference>
<evidence type="ECO:0000313" key="3">
    <source>
        <dbReference type="Proteomes" id="UP000282106"/>
    </source>
</evidence>
<dbReference type="PROSITE" id="PS51459">
    <property type="entry name" value="FIDO"/>
    <property type="match status" value="1"/>
</dbReference>
<evidence type="ECO:0000313" key="2">
    <source>
        <dbReference type="EMBL" id="ROH87912.1"/>
    </source>
</evidence>
<comment type="caution">
    <text evidence="2">The sequence shown here is derived from an EMBL/GenBank/DDBJ whole genome shotgun (WGS) entry which is preliminary data.</text>
</comment>
<dbReference type="NCBIfam" id="TIGR01550">
    <property type="entry name" value="DOC_P1"/>
    <property type="match status" value="1"/>
</dbReference>
<dbReference type="Gene3D" id="1.20.120.1870">
    <property type="entry name" value="Fic/DOC protein, Fido domain"/>
    <property type="match status" value="1"/>
</dbReference>
<dbReference type="PANTHER" id="PTHR39426:SF1">
    <property type="entry name" value="HOMOLOGY TO DEATH-ON-CURING PROTEIN OF PHAGE P1"/>
    <property type="match status" value="1"/>
</dbReference>
<protein>
    <submittedName>
        <fullName evidence="2">Type II toxin-antitoxin system death-on-curing family toxin</fullName>
    </submittedName>
</protein>
<dbReference type="Proteomes" id="UP000282106">
    <property type="component" value="Unassembled WGS sequence"/>
</dbReference>
<dbReference type="EMBL" id="RJVO01000007">
    <property type="protein sequence ID" value="ROH87912.1"/>
    <property type="molecule type" value="Genomic_DNA"/>
</dbReference>
<feature type="domain" description="Fido" evidence="1">
    <location>
        <begin position="1"/>
        <end position="119"/>
    </location>
</feature>
<dbReference type="GO" id="GO:0016301">
    <property type="term" value="F:kinase activity"/>
    <property type="evidence" value="ECO:0007669"/>
    <property type="project" value="InterPro"/>
</dbReference>
<dbReference type="InterPro" id="IPR003812">
    <property type="entry name" value="Fido"/>
</dbReference>
<accession>A0A3N0V5P2</accession>
<gene>
    <name evidence="2" type="ORF">ED208_13850</name>
</gene>
<dbReference type="InterPro" id="IPR036597">
    <property type="entry name" value="Fido-like_dom_sf"/>
</dbReference>
<reference evidence="2 3" key="1">
    <citation type="submission" date="2018-10" db="EMBL/GenBank/DDBJ databases">
        <authorList>
            <person name="Chen W.-M."/>
        </authorList>
    </citation>
    <scope>NUCLEOTIDE SEQUENCE [LARGE SCALE GENOMIC DNA]</scope>
    <source>
        <strain evidence="2 3">THS-13</strain>
    </source>
</reference>
<dbReference type="InterPro" id="IPR006440">
    <property type="entry name" value="Doc"/>
</dbReference>